<evidence type="ECO:0000313" key="2">
    <source>
        <dbReference type="Proteomes" id="UP001454036"/>
    </source>
</evidence>
<keyword evidence="2" id="KW-1185">Reference proteome</keyword>
<organism evidence="1 2">
    <name type="scientific">Lithospermum erythrorhizon</name>
    <name type="common">Purple gromwell</name>
    <name type="synonym">Lithospermum officinale var. erythrorhizon</name>
    <dbReference type="NCBI Taxonomy" id="34254"/>
    <lineage>
        <taxon>Eukaryota</taxon>
        <taxon>Viridiplantae</taxon>
        <taxon>Streptophyta</taxon>
        <taxon>Embryophyta</taxon>
        <taxon>Tracheophyta</taxon>
        <taxon>Spermatophyta</taxon>
        <taxon>Magnoliopsida</taxon>
        <taxon>eudicotyledons</taxon>
        <taxon>Gunneridae</taxon>
        <taxon>Pentapetalae</taxon>
        <taxon>asterids</taxon>
        <taxon>lamiids</taxon>
        <taxon>Boraginales</taxon>
        <taxon>Boraginaceae</taxon>
        <taxon>Boraginoideae</taxon>
        <taxon>Lithospermeae</taxon>
        <taxon>Lithospermum</taxon>
    </lineage>
</organism>
<comment type="caution">
    <text evidence="1">The sequence shown here is derived from an EMBL/GenBank/DDBJ whole genome shotgun (WGS) entry which is preliminary data.</text>
</comment>
<dbReference type="AlphaFoldDB" id="A0AAV3Q8V4"/>
<name>A0AAV3Q8V4_LITER</name>
<reference evidence="1 2" key="1">
    <citation type="submission" date="2024-01" db="EMBL/GenBank/DDBJ databases">
        <title>The complete chloroplast genome sequence of Lithospermum erythrorhizon: insights into the phylogenetic relationship among Boraginaceae species and the maternal lineages of purple gromwells.</title>
        <authorList>
            <person name="Okada T."/>
            <person name="Watanabe K."/>
        </authorList>
    </citation>
    <scope>NUCLEOTIDE SEQUENCE [LARGE SCALE GENOMIC DNA]</scope>
</reference>
<gene>
    <name evidence="1" type="ORF">LIER_16613</name>
</gene>
<dbReference type="EMBL" id="BAABME010003732">
    <property type="protein sequence ID" value="GAA0159945.1"/>
    <property type="molecule type" value="Genomic_DNA"/>
</dbReference>
<protein>
    <submittedName>
        <fullName evidence="1">Uncharacterized protein</fullName>
    </submittedName>
</protein>
<proteinExistence type="predicted"/>
<evidence type="ECO:0000313" key="1">
    <source>
        <dbReference type="EMBL" id="GAA0159945.1"/>
    </source>
</evidence>
<accession>A0AAV3Q8V4</accession>
<sequence length="280" mass="32377">MGFLDHYQSISGKVINKQKSSCIFLDKLTVTRANVVLKAMGFKKESLPFTYLAMKMPSTVQEKVKTILNKFLSGDVTWCRWGQMCRSFEAGGLNCRFLEDISDTCMVKSWFRLRAGTSLWSKYMLAKYCRNAHPLHDRVHMAHSRIWKRLVAKSTCIGSLAVGIGHIRLLIEVLILRSLWVARNKDKYGEQRYSFHGVVKRVNHCLSIIRQSDMLQSDMLHYKHWKEDLEVATLFDMHPLKPRPKKPMKLIWVKPQMGILKLNIDGAFKDSWGGVPYVRG</sequence>
<dbReference type="Proteomes" id="UP001454036">
    <property type="component" value="Unassembled WGS sequence"/>
</dbReference>